<evidence type="ECO:0000256" key="1">
    <source>
        <dbReference type="SAM" id="MobiDB-lite"/>
    </source>
</evidence>
<sequence length="127" mass="14129">MEKGLPKCEAACLRRDIFTLYRYADKARITPNDESKNRDLEETNKELDEHGLPGLCPETESDPGSDFDSIYDLDLKSISPEVERSPEVDHFHSPMAGKKRKVAADDDDTATLTGPDPDDPVPGIKPE</sequence>
<evidence type="ECO:0000313" key="3">
    <source>
        <dbReference type="Proteomes" id="UP000248817"/>
    </source>
</evidence>
<organism evidence="2 3">
    <name type="scientific">Aspergillus indologenus CBS 114.80</name>
    <dbReference type="NCBI Taxonomy" id="1450541"/>
    <lineage>
        <taxon>Eukaryota</taxon>
        <taxon>Fungi</taxon>
        <taxon>Dikarya</taxon>
        <taxon>Ascomycota</taxon>
        <taxon>Pezizomycotina</taxon>
        <taxon>Eurotiomycetes</taxon>
        <taxon>Eurotiomycetidae</taxon>
        <taxon>Eurotiales</taxon>
        <taxon>Aspergillaceae</taxon>
        <taxon>Aspergillus</taxon>
        <taxon>Aspergillus subgen. Circumdati</taxon>
    </lineage>
</organism>
<feature type="compositionally biased region" description="Basic and acidic residues" evidence="1">
    <location>
        <begin position="28"/>
        <end position="51"/>
    </location>
</feature>
<protein>
    <submittedName>
        <fullName evidence="2">Uncharacterized protein</fullName>
    </submittedName>
</protein>
<dbReference type="AlphaFoldDB" id="A0A2V5J2V4"/>
<evidence type="ECO:0000313" key="2">
    <source>
        <dbReference type="EMBL" id="PYI31567.1"/>
    </source>
</evidence>
<feature type="region of interest" description="Disordered" evidence="1">
    <location>
        <begin position="28"/>
        <end position="127"/>
    </location>
</feature>
<reference evidence="2 3" key="1">
    <citation type="submission" date="2018-02" db="EMBL/GenBank/DDBJ databases">
        <title>The genomes of Aspergillus section Nigri reveals drivers in fungal speciation.</title>
        <authorList>
            <consortium name="DOE Joint Genome Institute"/>
            <person name="Vesth T.C."/>
            <person name="Nybo J."/>
            <person name="Theobald S."/>
            <person name="Brandl J."/>
            <person name="Frisvad J.C."/>
            <person name="Nielsen K.F."/>
            <person name="Lyhne E.K."/>
            <person name="Kogle M.E."/>
            <person name="Kuo A."/>
            <person name="Riley R."/>
            <person name="Clum A."/>
            <person name="Nolan M."/>
            <person name="Lipzen A."/>
            <person name="Salamov A."/>
            <person name="Henrissat B."/>
            <person name="Wiebenga A."/>
            <person name="De vries R.P."/>
            <person name="Grigoriev I.V."/>
            <person name="Mortensen U.H."/>
            <person name="Andersen M.R."/>
            <person name="Baker S.E."/>
        </authorList>
    </citation>
    <scope>NUCLEOTIDE SEQUENCE [LARGE SCALE GENOMIC DNA]</scope>
    <source>
        <strain evidence="2 3">CBS 114.80</strain>
    </source>
</reference>
<accession>A0A2V5J2V4</accession>
<name>A0A2V5J2V4_9EURO</name>
<proteinExistence type="predicted"/>
<dbReference type="EMBL" id="KZ825501">
    <property type="protein sequence ID" value="PYI31567.1"/>
    <property type="molecule type" value="Genomic_DNA"/>
</dbReference>
<feature type="compositionally biased region" description="Acidic residues" evidence="1">
    <location>
        <begin position="59"/>
        <end position="71"/>
    </location>
</feature>
<gene>
    <name evidence="2" type="ORF">BP00DRAFT_446392</name>
</gene>
<dbReference type="Proteomes" id="UP000248817">
    <property type="component" value="Unassembled WGS sequence"/>
</dbReference>
<feature type="compositionally biased region" description="Basic and acidic residues" evidence="1">
    <location>
        <begin position="81"/>
        <end position="92"/>
    </location>
</feature>
<keyword evidence="3" id="KW-1185">Reference proteome</keyword>